<dbReference type="KEGG" id="dgi:Desgi_0844"/>
<evidence type="ECO:0000313" key="2">
    <source>
        <dbReference type="EMBL" id="AGL00394.1"/>
    </source>
</evidence>
<proteinExistence type="predicted"/>
<evidence type="ECO:0008006" key="4">
    <source>
        <dbReference type="Google" id="ProtNLM"/>
    </source>
</evidence>
<feature type="transmembrane region" description="Helical" evidence="1">
    <location>
        <begin position="57"/>
        <end position="75"/>
    </location>
</feature>
<keyword evidence="1" id="KW-1133">Transmembrane helix</keyword>
<dbReference type="AlphaFoldDB" id="R4KCT5"/>
<accession>R4KCT5</accession>
<dbReference type="Proteomes" id="UP000013520">
    <property type="component" value="Chromosome"/>
</dbReference>
<dbReference type="RefSeq" id="WP_006521048.1">
    <property type="nucleotide sequence ID" value="NC_021184.1"/>
</dbReference>
<reference evidence="2 3" key="1">
    <citation type="submission" date="2012-01" db="EMBL/GenBank/DDBJ databases">
        <title>Complete sequence of Desulfotomaculum gibsoniae DSM 7213.</title>
        <authorList>
            <consortium name="US DOE Joint Genome Institute"/>
            <person name="Lucas S."/>
            <person name="Han J."/>
            <person name="Lapidus A."/>
            <person name="Cheng J.-F."/>
            <person name="Goodwin L."/>
            <person name="Pitluck S."/>
            <person name="Peters L."/>
            <person name="Ovchinnikova G."/>
            <person name="Teshima H."/>
            <person name="Detter J.C."/>
            <person name="Han C."/>
            <person name="Tapia R."/>
            <person name="Land M."/>
            <person name="Hauser L."/>
            <person name="Kyrpides N."/>
            <person name="Ivanova N."/>
            <person name="Pagani I."/>
            <person name="Parshina S."/>
            <person name="Plugge C."/>
            <person name="Muyzer G."/>
            <person name="Kuever J."/>
            <person name="Ivanova A."/>
            <person name="Nazina T."/>
            <person name="Klenk H.-P."/>
            <person name="Brambilla E."/>
            <person name="Spring S."/>
            <person name="Stams A.F."/>
            <person name="Woyke T."/>
        </authorList>
    </citation>
    <scope>NUCLEOTIDE SEQUENCE [LARGE SCALE GENOMIC DNA]</scope>
    <source>
        <strain evidence="2 3">DSM 7213</strain>
    </source>
</reference>
<keyword evidence="1" id="KW-0812">Transmembrane</keyword>
<evidence type="ECO:0000313" key="3">
    <source>
        <dbReference type="Proteomes" id="UP000013520"/>
    </source>
</evidence>
<keyword evidence="3" id="KW-1185">Reference proteome</keyword>
<sequence>MNEDKMLTILNNLDDDLIEKEIDNLMDGVECNMESINKKAHKKLDKYNRKIKFRKQLPYVAAICACFICINTVYADDISEAVKRFFNKTPVYSTMVDGSAYYLKDSLVLDDNMVIDSFMVSEGRMDMKFTSKLGISILKDTRIIPKDNPNTQYVMGGYSEDNGKYTFSFMNGKEDNYNIKPFKSFDLIVGNKTYSISLDQAKSLDETQKLFASEATSNQIGLVDVGANSLEKDGKQAIQLIASFKNKDMKLSKFGRPVDSTVKTTFENLGEDGIVSTGTGLRTEDIYVTDESGTKYKLEVPADSNAFPVTTFVTDAAIDNKLTLKLPALIASYQKKVDSLKIIIPKEGEEILNRDVDMFAQKAVAKSIKRLSPTSAQLVFQLNTGNEKYVGIKSFHIDSKNILKASSEFSGDTAVMILEFNKDVDEINLDISWPKFVMNGNWTINMK</sequence>
<gene>
    <name evidence="2" type="ORF">Desgi_0844</name>
</gene>
<dbReference type="eggNOG" id="ENOG5033S3C">
    <property type="taxonomic scope" value="Bacteria"/>
</dbReference>
<organism evidence="2 3">
    <name type="scientific">Desulfoscipio gibsoniae DSM 7213</name>
    <dbReference type="NCBI Taxonomy" id="767817"/>
    <lineage>
        <taxon>Bacteria</taxon>
        <taxon>Bacillati</taxon>
        <taxon>Bacillota</taxon>
        <taxon>Clostridia</taxon>
        <taxon>Eubacteriales</taxon>
        <taxon>Desulfallaceae</taxon>
        <taxon>Desulfoscipio</taxon>
    </lineage>
</organism>
<dbReference type="STRING" id="767817.Desgi_0844"/>
<dbReference type="EMBL" id="CP003273">
    <property type="protein sequence ID" value="AGL00394.1"/>
    <property type="molecule type" value="Genomic_DNA"/>
</dbReference>
<protein>
    <recommendedName>
        <fullName evidence="4">DUF4179 domain-containing protein</fullName>
    </recommendedName>
</protein>
<dbReference type="OrthoDB" id="1948928at2"/>
<evidence type="ECO:0000256" key="1">
    <source>
        <dbReference type="SAM" id="Phobius"/>
    </source>
</evidence>
<keyword evidence="1" id="KW-0472">Membrane</keyword>
<dbReference type="HOGENOM" id="CLU_620706_0_0_9"/>
<name>R4KCT5_9FIRM</name>